<name>A0A4U1BWX0_9SPHI</name>
<accession>A0A4U1BWX0</accession>
<dbReference type="PANTHER" id="PTHR12993">
    <property type="entry name" value="N-ACETYLGLUCOSAMINYL-PHOSPHATIDYLINOSITOL DE-N-ACETYLASE-RELATED"/>
    <property type="match status" value="1"/>
</dbReference>
<dbReference type="InterPro" id="IPR024078">
    <property type="entry name" value="LmbE-like_dom_sf"/>
</dbReference>
<dbReference type="Pfam" id="PF02585">
    <property type="entry name" value="PIG-L"/>
    <property type="match status" value="1"/>
</dbReference>
<gene>
    <name evidence="1" type="primary">bshB1</name>
    <name evidence="1" type="ORF">FA046_13155</name>
</gene>
<dbReference type="AlphaFoldDB" id="A0A4U1BWX0"/>
<dbReference type="Gene3D" id="3.40.50.10320">
    <property type="entry name" value="LmbE-like"/>
    <property type="match status" value="1"/>
</dbReference>
<dbReference type="RefSeq" id="WP_136826977.1">
    <property type="nucleotide sequence ID" value="NZ_SWBP01000004.1"/>
</dbReference>
<dbReference type="InterPro" id="IPR003737">
    <property type="entry name" value="GlcNAc_PI_deacetylase-related"/>
</dbReference>
<dbReference type="Proteomes" id="UP000308181">
    <property type="component" value="Unassembled WGS sequence"/>
</dbReference>
<dbReference type="GO" id="GO:0019213">
    <property type="term" value="F:deacetylase activity"/>
    <property type="evidence" value="ECO:0007669"/>
    <property type="project" value="InterPro"/>
</dbReference>
<keyword evidence="2" id="KW-1185">Reference proteome</keyword>
<dbReference type="GO" id="GO:0071793">
    <property type="term" value="P:bacillithiol biosynthetic process"/>
    <property type="evidence" value="ECO:0007669"/>
    <property type="project" value="InterPro"/>
</dbReference>
<evidence type="ECO:0000313" key="2">
    <source>
        <dbReference type="Proteomes" id="UP000308181"/>
    </source>
</evidence>
<dbReference type="NCBIfam" id="TIGR04001">
    <property type="entry name" value="thiol_BshB1"/>
    <property type="match status" value="1"/>
</dbReference>
<dbReference type="SUPFAM" id="SSF102588">
    <property type="entry name" value="LmbE-like"/>
    <property type="match status" value="1"/>
</dbReference>
<dbReference type="PANTHER" id="PTHR12993:SF30">
    <property type="entry name" value="N-ACETYL-ALPHA-D-GLUCOSAMINYL L-MALATE DEACETYLASE 1"/>
    <property type="match status" value="1"/>
</dbReference>
<proteinExistence type="predicted"/>
<dbReference type="InterPro" id="IPR023842">
    <property type="entry name" value="Bacillithiol_biosynth_BshB1"/>
</dbReference>
<dbReference type="GO" id="GO:0016811">
    <property type="term" value="F:hydrolase activity, acting on carbon-nitrogen (but not peptide) bonds, in linear amides"/>
    <property type="evidence" value="ECO:0007669"/>
    <property type="project" value="TreeGrafter"/>
</dbReference>
<dbReference type="OrthoDB" id="9778719at2"/>
<comment type="caution">
    <text evidence="1">The sequence shown here is derived from an EMBL/GenBank/DDBJ whole genome shotgun (WGS) entry which is preliminary data.</text>
</comment>
<protein>
    <submittedName>
        <fullName evidence="1">Bacillithiol biosynthesis deacetylase BshB1</fullName>
    </submittedName>
</protein>
<organism evidence="1 2">
    <name type="scientific">Pedobacter cryophilus</name>
    <dbReference type="NCBI Taxonomy" id="2571271"/>
    <lineage>
        <taxon>Bacteria</taxon>
        <taxon>Pseudomonadati</taxon>
        <taxon>Bacteroidota</taxon>
        <taxon>Sphingobacteriia</taxon>
        <taxon>Sphingobacteriales</taxon>
        <taxon>Sphingobacteriaceae</taxon>
        <taxon>Pedobacter</taxon>
    </lineage>
</organism>
<reference evidence="1 2" key="1">
    <citation type="submission" date="2019-04" db="EMBL/GenBank/DDBJ databases">
        <title>Pedobacter sp. AR-3-17 sp. nov., isolated from Arctic soil.</title>
        <authorList>
            <person name="Dahal R.H."/>
            <person name="Kim D.-U."/>
        </authorList>
    </citation>
    <scope>NUCLEOTIDE SEQUENCE [LARGE SCALE GENOMIC DNA]</scope>
    <source>
        <strain evidence="1 2">AR-3-17</strain>
    </source>
</reference>
<dbReference type="EMBL" id="SWBP01000004">
    <property type="protein sequence ID" value="TKB97012.1"/>
    <property type="molecule type" value="Genomic_DNA"/>
</dbReference>
<evidence type="ECO:0000313" key="1">
    <source>
        <dbReference type="EMBL" id="TKB97012.1"/>
    </source>
</evidence>
<sequence length="240" mass="27363">MKLDLLFIAAHPDDVELGAAGTILKYKKEGKKVGIVDLTRGELGTRGSAEIRDEEAAEAAKILGIDARENLKFKDGFFKNDEEHQKEVIRIIRKYQPEIIITNAYHDRHPDHGRASELVNDACFFSGLPKIITKDEEVIQEAWRPNLLLHFIQDQYIQPDIVIDITEFMDQKLASIRAYKTQFFVEGVELDEPQTYISNPAFLEVIIGRAREFGKSMKVPFAEGFLSKKILGVDDLFNLR</sequence>